<evidence type="ECO:0000313" key="2">
    <source>
        <dbReference type="EMBL" id="MEQ2265664.1"/>
    </source>
</evidence>
<keyword evidence="1" id="KW-1133">Transmembrane helix</keyword>
<reference evidence="2 3" key="1">
    <citation type="submission" date="2021-06" db="EMBL/GenBank/DDBJ databases">
        <authorList>
            <person name="Palmer J.M."/>
        </authorList>
    </citation>
    <scope>NUCLEOTIDE SEQUENCE [LARGE SCALE GENOMIC DNA]</scope>
    <source>
        <strain evidence="2 3">XR_2019</strain>
        <tissue evidence="2">Muscle</tissue>
    </source>
</reference>
<evidence type="ECO:0000313" key="3">
    <source>
        <dbReference type="Proteomes" id="UP001444071"/>
    </source>
</evidence>
<accession>A0ABV0W978</accession>
<gene>
    <name evidence="2" type="ORF">XENORESO_010761</name>
</gene>
<keyword evidence="3" id="KW-1185">Reference proteome</keyword>
<dbReference type="Proteomes" id="UP001444071">
    <property type="component" value="Unassembled WGS sequence"/>
</dbReference>
<keyword evidence="1" id="KW-0812">Transmembrane</keyword>
<organism evidence="2 3">
    <name type="scientific">Xenotaenia resolanae</name>
    <dbReference type="NCBI Taxonomy" id="208358"/>
    <lineage>
        <taxon>Eukaryota</taxon>
        <taxon>Metazoa</taxon>
        <taxon>Chordata</taxon>
        <taxon>Craniata</taxon>
        <taxon>Vertebrata</taxon>
        <taxon>Euteleostomi</taxon>
        <taxon>Actinopterygii</taxon>
        <taxon>Neopterygii</taxon>
        <taxon>Teleostei</taxon>
        <taxon>Neoteleostei</taxon>
        <taxon>Acanthomorphata</taxon>
        <taxon>Ovalentaria</taxon>
        <taxon>Atherinomorphae</taxon>
        <taxon>Cyprinodontiformes</taxon>
        <taxon>Goodeidae</taxon>
        <taxon>Xenotaenia</taxon>
    </lineage>
</organism>
<comment type="caution">
    <text evidence="2">The sequence shown here is derived from an EMBL/GenBank/DDBJ whole genome shotgun (WGS) entry which is preliminary data.</text>
</comment>
<name>A0ABV0W978_9TELE</name>
<dbReference type="EMBL" id="JAHRIM010033349">
    <property type="protein sequence ID" value="MEQ2265664.1"/>
    <property type="molecule type" value="Genomic_DNA"/>
</dbReference>
<evidence type="ECO:0000256" key="1">
    <source>
        <dbReference type="SAM" id="Phobius"/>
    </source>
</evidence>
<keyword evidence="1" id="KW-0472">Membrane</keyword>
<protein>
    <submittedName>
        <fullName evidence="2">Uncharacterized protein</fullName>
    </submittedName>
</protein>
<sequence length="100" mass="10984">MALSTLLASVLCTIALPILLFLVAVKLWEVYMIRGEDPSCPSPLPPGSMGLPFIGETLQLILQVRSTLFAAFVGCMHKRLPCLGGTGMVLMNIFFMFYLF</sequence>
<feature type="transmembrane region" description="Helical" evidence="1">
    <location>
        <begin position="80"/>
        <end position="99"/>
    </location>
</feature>
<proteinExistence type="predicted"/>